<dbReference type="OrthoDB" id="1743665at2759"/>
<dbReference type="EMBL" id="WJXA01000012">
    <property type="protein sequence ID" value="KAF7124370.1"/>
    <property type="molecule type" value="Genomic_DNA"/>
</dbReference>
<evidence type="ECO:0000256" key="1">
    <source>
        <dbReference type="ARBA" id="ARBA00022603"/>
    </source>
</evidence>
<dbReference type="Gene3D" id="3.20.20.330">
    <property type="entry name" value="Homocysteine-binding-like domain"/>
    <property type="match status" value="1"/>
</dbReference>
<dbReference type="InterPro" id="IPR036589">
    <property type="entry name" value="HCY_dom_sf"/>
</dbReference>
<keyword evidence="5" id="KW-1185">Reference proteome</keyword>
<dbReference type="SUPFAM" id="SSF82282">
    <property type="entry name" value="Homocysteine S-methyltransferase"/>
    <property type="match status" value="1"/>
</dbReference>
<name>A0A834L963_RHOSS</name>
<dbReference type="GO" id="GO:0008168">
    <property type="term" value="F:methyltransferase activity"/>
    <property type="evidence" value="ECO:0007669"/>
    <property type="project" value="UniProtKB-KW"/>
</dbReference>
<dbReference type="PANTHER" id="PTHR43422">
    <property type="entry name" value="THIAMINE THIAZOLE SYNTHASE"/>
    <property type="match status" value="1"/>
</dbReference>
<gene>
    <name evidence="4" type="ORF">RHSIM_Rhsim12G0083500</name>
</gene>
<evidence type="ECO:0000313" key="4">
    <source>
        <dbReference type="EMBL" id="KAF7124370.1"/>
    </source>
</evidence>
<organism evidence="4 5">
    <name type="scientific">Rhododendron simsii</name>
    <name type="common">Sims's rhododendron</name>
    <dbReference type="NCBI Taxonomy" id="118357"/>
    <lineage>
        <taxon>Eukaryota</taxon>
        <taxon>Viridiplantae</taxon>
        <taxon>Streptophyta</taxon>
        <taxon>Embryophyta</taxon>
        <taxon>Tracheophyta</taxon>
        <taxon>Spermatophyta</taxon>
        <taxon>Magnoliopsida</taxon>
        <taxon>eudicotyledons</taxon>
        <taxon>Gunneridae</taxon>
        <taxon>Pentapetalae</taxon>
        <taxon>asterids</taxon>
        <taxon>Ericales</taxon>
        <taxon>Ericaceae</taxon>
        <taxon>Ericoideae</taxon>
        <taxon>Rhodoreae</taxon>
        <taxon>Rhododendron</taxon>
    </lineage>
</organism>
<dbReference type="Pfam" id="PF01946">
    <property type="entry name" value="Thi4"/>
    <property type="match status" value="1"/>
</dbReference>
<sequence>MRRGRAVARGADAWVVAATVSCSSYSGQKTYNNSTINGWGRPMEAGNLFLLRPTPPPPSLPPRLPFSFPPTFRVSSTLQYLGTNESEVTGVRSREGNGWQTGYQETPPPCGALPIYVGTVSLLAVLVNRGISGIDPVADASRMFNSLAEEGGIDLEKITAHLDFMILATMRLCTAILIHTSRRKTKVSRAPVLHDWDLCRLKSQGFMLFLWQVFSISSPNFSEKSVLLGCYGPIVDLDKLKDFHRRRLQVLVEAGPDLLAFETIPNKVEAQPLPYDLKSFKFDPIKESIVSREMTRRYMMDMITYADTDVVVVGAGSAGLSCAYELSKNPDV</sequence>
<accession>A0A834L963</accession>
<protein>
    <recommendedName>
        <fullName evidence="3">Hcy-binding domain-containing protein</fullName>
    </recommendedName>
</protein>
<evidence type="ECO:0000259" key="3">
    <source>
        <dbReference type="Pfam" id="PF02574"/>
    </source>
</evidence>
<dbReference type="GO" id="GO:0032259">
    <property type="term" value="P:methylation"/>
    <property type="evidence" value="ECO:0007669"/>
    <property type="project" value="UniProtKB-KW"/>
</dbReference>
<dbReference type="AlphaFoldDB" id="A0A834L963"/>
<keyword evidence="2" id="KW-0808">Transferase</keyword>
<evidence type="ECO:0000313" key="5">
    <source>
        <dbReference type="Proteomes" id="UP000626092"/>
    </source>
</evidence>
<dbReference type="Pfam" id="PF02574">
    <property type="entry name" value="S-methyl_trans"/>
    <property type="match status" value="1"/>
</dbReference>
<dbReference type="Gene3D" id="3.50.50.60">
    <property type="entry name" value="FAD/NAD(P)-binding domain"/>
    <property type="match status" value="1"/>
</dbReference>
<keyword evidence="1" id="KW-0489">Methyltransferase</keyword>
<dbReference type="InterPro" id="IPR036188">
    <property type="entry name" value="FAD/NAD-bd_sf"/>
</dbReference>
<dbReference type="PANTHER" id="PTHR43422:SF3">
    <property type="entry name" value="THIAMINE THIAZOLE SYNTHASE"/>
    <property type="match status" value="1"/>
</dbReference>
<dbReference type="Proteomes" id="UP000626092">
    <property type="component" value="Unassembled WGS sequence"/>
</dbReference>
<dbReference type="InterPro" id="IPR003726">
    <property type="entry name" value="HCY_dom"/>
</dbReference>
<dbReference type="SUPFAM" id="SSF51905">
    <property type="entry name" value="FAD/NAD(P)-binding domain"/>
    <property type="match status" value="1"/>
</dbReference>
<reference evidence="4" key="1">
    <citation type="submission" date="2019-11" db="EMBL/GenBank/DDBJ databases">
        <authorList>
            <person name="Liu Y."/>
            <person name="Hou J."/>
            <person name="Li T.-Q."/>
            <person name="Guan C.-H."/>
            <person name="Wu X."/>
            <person name="Wu H.-Z."/>
            <person name="Ling F."/>
            <person name="Zhang R."/>
            <person name="Shi X.-G."/>
            <person name="Ren J.-P."/>
            <person name="Chen E.-F."/>
            <person name="Sun J.-M."/>
        </authorList>
    </citation>
    <scope>NUCLEOTIDE SEQUENCE</scope>
    <source>
        <strain evidence="4">Adult_tree_wgs_1</strain>
        <tissue evidence="4">Leaves</tissue>
    </source>
</reference>
<dbReference type="Gene3D" id="6.10.250.2840">
    <property type="match status" value="1"/>
</dbReference>
<evidence type="ECO:0000256" key="2">
    <source>
        <dbReference type="ARBA" id="ARBA00022679"/>
    </source>
</evidence>
<comment type="caution">
    <text evidence="4">The sequence shown here is derived from an EMBL/GenBank/DDBJ whole genome shotgun (WGS) entry which is preliminary data.</text>
</comment>
<feature type="domain" description="Hcy-binding" evidence="3">
    <location>
        <begin position="229"/>
        <end position="272"/>
    </location>
</feature>
<proteinExistence type="predicted"/>